<keyword evidence="3" id="KW-1185">Reference proteome</keyword>
<name>A0AAV2G225_9ROSI</name>
<dbReference type="AlphaFoldDB" id="A0AAV2G225"/>
<dbReference type="Proteomes" id="UP001497516">
    <property type="component" value="Chromosome 7"/>
</dbReference>
<feature type="coiled-coil region" evidence="1">
    <location>
        <begin position="1"/>
        <end position="52"/>
    </location>
</feature>
<dbReference type="EMBL" id="OZ034820">
    <property type="protein sequence ID" value="CAL1403933.1"/>
    <property type="molecule type" value="Genomic_DNA"/>
</dbReference>
<sequence>MESAKRNMKNAHDSVSEANKAMRKLDADLAKRQKLRERLEQLRATRQGQGEETIEEISLRGRIEQLGTRIEIWRKDIDL</sequence>
<evidence type="ECO:0000313" key="2">
    <source>
        <dbReference type="EMBL" id="CAL1403933.1"/>
    </source>
</evidence>
<gene>
    <name evidence="2" type="ORF">LTRI10_LOCUS43829</name>
</gene>
<accession>A0AAV2G225</accession>
<reference evidence="2 3" key="1">
    <citation type="submission" date="2024-04" db="EMBL/GenBank/DDBJ databases">
        <authorList>
            <person name="Fracassetti M."/>
        </authorList>
    </citation>
    <scope>NUCLEOTIDE SEQUENCE [LARGE SCALE GENOMIC DNA]</scope>
</reference>
<keyword evidence="1" id="KW-0175">Coiled coil</keyword>
<protein>
    <submittedName>
        <fullName evidence="2">Uncharacterized protein</fullName>
    </submittedName>
</protein>
<organism evidence="2 3">
    <name type="scientific">Linum trigynum</name>
    <dbReference type="NCBI Taxonomy" id="586398"/>
    <lineage>
        <taxon>Eukaryota</taxon>
        <taxon>Viridiplantae</taxon>
        <taxon>Streptophyta</taxon>
        <taxon>Embryophyta</taxon>
        <taxon>Tracheophyta</taxon>
        <taxon>Spermatophyta</taxon>
        <taxon>Magnoliopsida</taxon>
        <taxon>eudicotyledons</taxon>
        <taxon>Gunneridae</taxon>
        <taxon>Pentapetalae</taxon>
        <taxon>rosids</taxon>
        <taxon>fabids</taxon>
        <taxon>Malpighiales</taxon>
        <taxon>Linaceae</taxon>
        <taxon>Linum</taxon>
    </lineage>
</organism>
<evidence type="ECO:0000256" key="1">
    <source>
        <dbReference type="SAM" id="Coils"/>
    </source>
</evidence>
<evidence type="ECO:0000313" key="3">
    <source>
        <dbReference type="Proteomes" id="UP001497516"/>
    </source>
</evidence>
<proteinExistence type="predicted"/>